<protein>
    <submittedName>
        <fullName evidence="9">NADH-quinone oxidoreductase subunit L</fullName>
    </submittedName>
</protein>
<proteinExistence type="predicted"/>
<dbReference type="InterPro" id="IPR001516">
    <property type="entry name" value="Proton_antipo_N"/>
</dbReference>
<evidence type="ECO:0000256" key="2">
    <source>
        <dbReference type="ARBA" id="ARBA00022692"/>
    </source>
</evidence>
<evidence type="ECO:0000256" key="3">
    <source>
        <dbReference type="ARBA" id="ARBA00022989"/>
    </source>
</evidence>
<feature type="transmembrane region" description="Helical" evidence="6">
    <location>
        <begin position="420"/>
        <end position="438"/>
    </location>
</feature>
<feature type="transmembrane region" description="Helical" evidence="6">
    <location>
        <begin position="316"/>
        <end position="337"/>
    </location>
</feature>
<feature type="transmembrane region" description="Helical" evidence="6">
    <location>
        <begin position="85"/>
        <end position="105"/>
    </location>
</feature>
<dbReference type="GO" id="GO:0008137">
    <property type="term" value="F:NADH dehydrogenase (ubiquinone) activity"/>
    <property type="evidence" value="ECO:0007669"/>
    <property type="project" value="InterPro"/>
</dbReference>
<evidence type="ECO:0000313" key="10">
    <source>
        <dbReference type="Proteomes" id="UP000183104"/>
    </source>
</evidence>
<feature type="transmembrane region" description="Helical" evidence="6">
    <location>
        <begin position="13"/>
        <end position="34"/>
    </location>
</feature>
<dbReference type="AlphaFoldDB" id="A0A1G5AAE3"/>
<feature type="domain" description="NADH:quinone oxidoreductase/Mrp antiporter transmembrane" evidence="7">
    <location>
        <begin position="134"/>
        <end position="424"/>
    </location>
</feature>
<evidence type="ECO:0000313" key="9">
    <source>
        <dbReference type="EMBL" id="SCX74864.1"/>
    </source>
</evidence>
<feature type="transmembrane region" description="Helical" evidence="6">
    <location>
        <begin position="112"/>
        <end position="131"/>
    </location>
</feature>
<evidence type="ECO:0000256" key="6">
    <source>
        <dbReference type="SAM" id="Phobius"/>
    </source>
</evidence>
<dbReference type="GO" id="GO:0012505">
    <property type="term" value="C:endomembrane system"/>
    <property type="evidence" value="ECO:0007669"/>
    <property type="project" value="UniProtKB-SubCell"/>
</dbReference>
<comment type="subcellular location">
    <subcellularLocation>
        <location evidence="1">Endomembrane system</location>
        <topology evidence="1">Multi-pass membrane protein</topology>
    </subcellularLocation>
    <subcellularLocation>
        <location evidence="5">Membrane</location>
        <topology evidence="5">Multi-pass membrane protein</topology>
    </subcellularLocation>
</comment>
<feature type="transmembrane region" description="Helical" evidence="6">
    <location>
        <begin position="46"/>
        <end position="65"/>
    </location>
</feature>
<name>A0A1G5AAE3_9GAMM</name>
<keyword evidence="10" id="KW-1185">Reference proteome</keyword>
<feature type="transmembrane region" description="Helical" evidence="6">
    <location>
        <begin position="492"/>
        <end position="516"/>
    </location>
</feature>
<feature type="transmembrane region" description="Helical" evidence="6">
    <location>
        <begin position="167"/>
        <end position="190"/>
    </location>
</feature>
<keyword evidence="3 6" id="KW-1133">Transmembrane helix</keyword>
<evidence type="ECO:0000256" key="4">
    <source>
        <dbReference type="ARBA" id="ARBA00023136"/>
    </source>
</evidence>
<keyword evidence="2 5" id="KW-0812">Transmembrane</keyword>
<dbReference type="Proteomes" id="UP000183104">
    <property type="component" value="Unassembled WGS sequence"/>
</dbReference>
<dbReference type="Pfam" id="PF00662">
    <property type="entry name" value="Proton_antipo_N"/>
    <property type="match status" value="1"/>
</dbReference>
<gene>
    <name evidence="9" type="ORF">SAMN05661077_0177</name>
</gene>
<feature type="transmembrane region" description="Helical" evidence="6">
    <location>
        <begin position="283"/>
        <end position="304"/>
    </location>
</feature>
<dbReference type="GO" id="GO:0016020">
    <property type="term" value="C:membrane"/>
    <property type="evidence" value="ECO:0007669"/>
    <property type="project" value="UniProtKB-SubCell"/>
</dbReference>
<reference evidence="10" key="1">
    <citation type="submission" date="2016-10" db="EMBL/GenBank/DDBJ databases">
        <authorList>
            <person name="Varghese N."/>
        </authorList>
    </citation>
    <scope>NUCLEOTIDE SEQUENCE [LARGE SCALE GENOMIC DNA]</scope>
    <source>
        <strain evidence="10">HL 19</strain>
    </source>
</reference>
<dbReference type="GO" id="GO:0042773">
    <property type="term" value="P:ATP synthesis coupled electron transport"/>
    <property type="evidence" value="ECO:0007669"/>
    <property type="project" value="InterPro"/>
</dbReference>
<feature type="transmembrane region" description="Helical" evidence="6">
    <location>
        <begin position="387"/>
        <end position="408"/>
    </location>
</feature>
<evidence type="ECO:0000256" key="5">
    <source>
        <dbReference type="RuleBase" id="RU000320"/>
    </source>
</evidence>
<feature type="transmembrane region" description="Helical" evidence="6">
    <location>
        <begin position="137"/>
        <end position="155"/>
    </location>
</feature>
<dbReference type="PRINTS" id="PR01434">
    <property type="entry name" value="NADHDHGNASE5"/>
</dbReference>
<dbReference type="Pfam" id="PF00361">
    <property type="entry name" value="Proton_antipo_M"/>
    <property type="match status" value="1"/>
</dbReference>
<dbReference type="GO" id="GO:0003954">
    <property type="term" value="F:NADH dehydrogenase activity"/>
    <property type="evidence" value="ECO:0007669"/>
    <property type="project" value="TreeGrafter"/>
</dbReference>
<dbReference type="PANTHER" id="PTHR42829:SF1">
    <property type="entry name" value="INORGANIC CARBON TRANSPORTER SUBUNIT DABB-RELATED"/>
    <property type="match status" value="1"/>
</dbReference>
<feature type="transmembrane region" description="Helical" evidence="6">
    <location>
        <begin position="445"/>
        <end position="466"/>
    </location>
</feature>
<evidence type="ECO:0000259" key="8">
    <source>
        <dbReference type="Pfam" id="PF00662"/>
    </source>
</evidence>
<sequence>MPHTGGWSGTMEALITAAAALPLLSAGLIQVLSARLGRGGARLSTAFVVATFGLAAVALGLAWSGMEAKQVTLGSAWGTLLFDPLSTLMAVVIAGISLIVHVYSLRYMADEAGYIRFFVLLDLMTAALIVMVAAGDLVTLLVAWHLVGVLLYFLLGHDTRSPSASRYAFWTLITYRIGDLPLVLAAALLYQAYGTWSLPEIFAAMAADPGVHTYLGLPLPEVVGWLVALAAFARSAQFLLHTWLPYTMDGPTPVSALMHAGIVNAGGFLINRFAPVFVHTDGVLHMVFIVGLVTAVIGSALMLTQNDIKKSLGYSTMGQMGFMIMETGIGAFSLAIFHLIAHGLFKGTLFLGAGGVIHAARQENGAPKDELYSFVVERRPARTRLPWLLMAAITLAVPIAILVVAHWLVAHDYFQKQGAIVLLFFGWVTGAQLLFATYRMGAQNLWRLVTLSIFSFAVVVVGYSLISHAFDLFLYPDEAFRAQIYTAAEIDLFWFDLLVGLITALIVLGWLLTYYAENNGHHRRSHATRAWMSFYALVSREFYLPDLYTRLTRTLLAAAGRLNVWMRWV</sequence>
<dbReference type="GO" id="GO:0015990">
    <property type="term" value="P:electron transport coupled proton transport"/>
    <property type="evidence" value="ECO:0007669"/>
    <property type="project" value="TreeGrafter"/>
</dbReference>
<dbReference type="InterPro" id="IPR003945">
    <property type="entry name" value="NU5C-like"/>
</dbReference>
<organism evidence="9 10">
    <name type="scientific">Thiohalorhabdus denitrificans</name>
    <dbReference type="NCBI Taxonomy" id="381306"/>
    <lineage>
        <taxon>Bacteria</taxon>
        <taxon>Pseudomonadati</taxon>
        <taxon>Pseudomonadota</taxon>
        <taxon>Gammaproteobacteria</taxon>
        <taxon>Thiohalorhabdales</taxon>
        <taxon>Thiohalorhabdaceae</taxon>
        <taxon>Thiohalorhabdus</taxon>
    </lineage>
</organism>
<dbReference type="PANTHER" id="PTHR42829">
    <property type="entry name" value="NADH-UBIQUINONE OXIDOREDUCTASE CHAIN 5"/>
    <property type="match status" value="1"/>
</dbReference>
<keyword evidence="4 6" id="KW-0472">Membrane</keyword>
<dbReference type="STRING" id="381306.AN478_13360"/>
<evidence type="ECO:0000256" key="1">
    <source>
        <dbReference type="ARBA" id="ARBA00004127"/>
    </source>
</evidence>
<feature type="domain" description="NADH-Ubiquinone oxidoreductase (complex I) chain 5 N-terminal" evidence="8">
    <location>
        <begin position="80"/>
        <end position="118"/>
    </location>
</feature>
<dbReference type="EMBL" id="FMUN01000001">
    <property type="protein sequence ID" value="SCX74864.1"/>
    <property type="molecule type" value="Genomic_DNA"/>
</dbReference>
<dbReference type="InterPro" id="IPR001750">
    <property type="entry name" value="ND/Mrp_TM"/>
</dbReference>
<evidence type="ECO:0000259" key="7">
    <source>
        <dbReference type="Pfam" id="PF00361"/>
    </source>
</evidence>
<accession>A0A1G5AAE3</accession>